<sequence>MILSKMAELVMFAATSSAGTASCFGAYQPDAPKELKR</sequence>
<protein>
    <recommendedName>
        <fullName evidence="3">Cyclic lactone autoinducer peptide</fullName>
    </recommendedName>
</protein>
<dbReference type="NCBIfam" id="TIGR04223">
    <property type="entry name" value="quorum_AgrD"/>
    <property type="match status" value="1"/>
</dbReference>
<dbReference type="InterPro" id="IPR009229">
    <property type="entry name" value="AgrD"/>
</dbReference>
<gene>
    <name evidence="1" type="ORF">CBW42_10150</name>
</gene>
<evidence type="ECO:0000313" key="1">
    <source>
        <dbReference type="EMBL" id="OUM20091.1"/>
    </source>
</evidence>
<proteinExistence type="predicted"/>
<name>A0A252F323_9FIRM</name>
<comment type="caution">
    <text evidence="1">The sequence shown here is derived from an EMBL/GenBank/DDBJ whole genome shotgun (WGS) entry which is preliminary data.</text>
</comment>
<evidence type="ECO:0000313" key="2">
    <source>
        <dbReference type="Proteomes" id="UP000194903"/>
    </source>
</evidence>
<evidence type="ECO:0008006" key="3">
    <source>
        <dbReference type="Google" id="ProtNLM"/>
    </source>
</evidence>
<dbReference type="Proteomes" id="UP000194903">
    <property type="component" value="Unassembled WGS sequence"/>
</dbReference>
<dbReference type="PROSITE" id="PS51257">
    <property type="entry name" value="PROKAR_LIPOPROTEIN"/>
    <property type="match status" value="1"/>
</dbReference>
<accession>A0A252F323</accession>
<organism evidence="1 2">
    <name type="scientific">Butyricicoccus porcorum</name>
    <dbReference type="NCBI Taxonomy" id="1945634"/>
    <lineage>
        <taxon>Bacteria</taxon>
        <taxon>Bacillati</taxon>
        <taxon>Bacillota</taxon>
        <taxon>Clostridia</taxon>
        <taxon>Eubacteriales</taxon>
        <taxon>Butyricicoccaceae</taxon>
        <taxon>Butyricicoccus</taxon>
    </lineage>
</organism>
<reference evidence="1 2" key="1">
    <citation type="submission" date="2017-05" db="EMBL/GenBank/DDBJ databases">
        <title>Butyricicoccus porcorum sp. nov. a butyrate-producing bacterium from the swine intestinal tract.</title>
        <authorList>
            <person name="Trachsel J."/>
            <person name="Humphrey S."/>
            <person name="Allen H.K."/>
        </authorList>
    </citation>
    <scope>NUCLEOTIDE SEQUENCE [LARGE SCALE GENOMIC DNA]</scope>
    <source>
        <strain evidence="1">BB10</strain>
    </source>
</reference>
<dbReference type="AlphaFoldDB" id="A0A252F323"/>
<keyword evidence="2" id="KW-1185">Reference proteome</keyword>
<dbReference type="EMBL" id="NHOC01000008">
    <property type="protein sequence ID" value="OUM20091.1"/>
    <property type="molecule type" value="Genomic_DNA"/>
</dbReference>